<keyword evidence="1" id="KW-0812">Transmembrane</keyword>
<organism evidence="2 3">
    <name type="scientific">Geosporobacter subterraneus DSM 17957</name>
    <dbReference type="NCBI Taxonomy" id="1121919"/>
    <lineage>
        <taxon>Bacteria</taxon>
        <taxon>Bacillati</taxon>
        <taxon>Bacillota</taxon>
        <taxon>Clostridia</taxon>
        <taxon>Peptostreptococcales</taxon>
        <taxon>Thermotaleaceae</taxon>
        <taxon>Geosporobacter</taxon>
    </lineage>
</organism>
<dbReference type="EMBL" id="FQZV01000014">
    <property type="protein sequence ID" value="SHJ08562.1"/>
    <property type="molecule type" value="Genomic_DNA"/>
</dbReference>
<keyword evidence="3" id="KW-1185">Reference proteome</keyword>
<proteinExistence type="predicted"/>
<evidence type="ECO:0000313" key="2">
    <source>
        <dbReference type="EMBL" id="SHJ08562.1"/>
    </source>
</evidence>
<evidence type="ECO:0000313" key="3">
    <source>
        <dbReference type="Proteomes" id="UP000184536"/>
    </source>
</evidence>
<protein>
    <submittedName>
        <fullName evidence="2">Uncharacterized protein</fullName>
    </submittedName>
</protein>
<sequence length="53" mass="6183">MNMNLENIMIISSTFIIFSVLGYLNYKSTMNKVKRLQEKMGILNKKLTGTKHF</sequence>
<dbReference type="AlphaFoldDB" id="A0A1M6GF32"/>
<feature type="transmembrane region" description="Helical" evidence="1">
    <location>
        <begin position="6"/>
        <end position="26"/>
    </location>
</feature>
<gene>
    <name evidence="2" type="ORF">SAMN02745975_01245</name>
</gene>
<evidence type="ECO:0000256" key="1">
    <source>
        <dbReference type="SAM" id="Phobius"/>
    </source>
</evidence>
<keyword evidence="1" id="KW-0472">Membrane</keyword>
<keyword evidence="1" id="KW-1133">Transmembrane helix</keyword>
<dbReference type="Proteomes" id="UP000184536">
    <property type="component" value="Unassembled WGS sequence"/>
</dbReference>
<name>A0A1M6GF32_9FIRM</name>
<accession>A0A1M6GF32</accession>
<reference evidence="3" key="1">
    <citation type="submission" date="2016-11" db="EMBL/GenBank/DDBJ databases">
        <authorList>
            <person name="Varghese N."/>
            <person name="Submissions S."/>
        </authorList>
    </citation>
    <scope>NUCLEOTIDE SEQUENCE [LARGE SCALE GENOMIC DNA]</scope>
    <source>
        <strain evidence="3">DSM 17957</strain>
    </source>
</reference>